<dbReference type="InterPro" id="IPR049492">
    <property type="entry name" value="BD-FAE-like_dom"/>
</dbReference>
<name>A0A7D6ECD1_9MYCO</name>
<reference evidence="4" key="2">
    <citation type="submission" date="2020-07" db="EMBL/GenBank/DDBJ databases">
        <authorList>
            <person name="Yu X."/>
        </authorList>
    </citation>
    <scope>NUCLEOTIDE SEQUENCE [LARGE SCALE GENOMIC DNA]</scope>
    <source>
        <strain evidence="4">24T</strain>
    </source>
</reference>
<reference evidence="4" key="1">
    <citation type="submission" date="2020-07" db="EMBL/GenBank/DDBJ databases">
        <title>Description of Mycobacterium gordonae subsp. intergordonae subsp.nov. and Mycobacterium gordonae subsp. gordonae subsp. nov.</title>
        <authorList>
            <person name="Huang H."/>
        </authorList>
    </citation>
    <scope>NUCLEOTIDE SEQUENCE [LARGE SCALE GENOMIC DNA]</scope>
    <source>
        <strain evidence="4">24T</strain>
    </source>
</reference>
<dbReference type="Proteomes" id="UP000510682">
    <property type="component" value="Chromosome"/>
</dbReference>
<feature type="domain" description="BD-FAE-like" evidence="3">
    <location>
        <begin position="180"/>
        <end position="375"/>
    </location>
</feature>
<gene>
    <name evidence="4" type="ORF">H0P51_12115</name>
</gene>
<evidence type="ECO:0000256" key="2">
    <source>
        <dbReference type="ARBA" id="ARBA00022801"/>
    </source>
</evidence>
<dbReference type="PANTHER" id="PTHR48081">
    <property type="entry name" value="AB HYDROLASE SUPERFAMILY PROTEIN C4A8.06C"/>
    <property type="match status" value="1"/>
</dbReference>
<dbReference type="RefSeq" id="WP_180918271.1">
    <property type="nucleotide sequence ID" value="NZ_CP059165.1"/>
</dbReference>
<evidence type="ECO:0000313" key="5">
    <source>
        <dbReference type="Proteomes" id="UP000510682"/>
    </source>
</evidence>
<evidence type="ECO:0000256" key="1">
    <source>
        <dbReference type="ARBA" id="ARBA00010515"/>
    </source>
</evidence>
<dbReference type="InterPro" id="IPR050300">
    <property type="entry name" value="GDXG_lipolytic_enzyme"/>
</dbReference>
<dbReference type="SUPFAM" id="SSF53474">
    <property type="entry name" value="alpha/beta-Hydrolases"/>
    <property type="match status" value="1"/>
</dbReference>
<protein>
    <submittedName>
        <fullName evidence="4">Alpha/beta hydrolase</fullName>
    </submittedName>
</protein>
<organism evidence="4 5">
    <name type="scientific">Mycobacterium vicinigordonae</name>
    <dbReference type="NCBI Taxonomy" id="1719132"/>
    <lineage>
        <taxon>Bacteria</taxon>
        <taxon>Bacillati</taxon>
        <taxon>Actinomycetota</taxon>
        <taxon>Actinomycetes</taxon>
        <taxon>Mycobacteriales</taxon>
        <taxon>Mycobacteriaceae</taxon>
        <taxon>Mycobacterium</taxon>
    </lineage>
</organism>
<dbReference type="PANTHER" id="PTHR48081:SF33">
    <property type="entry name" value="KYNURENINE FORMAMIDASE"/>
    <property type="match status" value="1"/>
</dbReference>
<proteinExistence type="inferred from homology"/>
<evidence type="ECO:0000313" key="4">
    <source>
        <dbReference type="EMBL" id="QLL09545.1"/>
    </source>
</evidence>
<comment type="similarity">
    <text evidence="1">Belongs to the 'GDXG' lipolytic enzyme family.</text>
</comment>
<dbReference type="InterPro" id="IPR029058">
    <property type="entry name" value="AB_hydrolase_fold"/>
</dbReference>
<sequence>MNLRQVITQLRRPRPLTRATAEIVNAANGLRPITRNPWAAPTVFWFGWPTSEVPGVYAAVSALDAARRSRRGDFDGPKGKVALALTAASWAILGVIAYRGVKTPGPVLESALTEQLGPNYSDALRELPTELADRPGRRNPPLRSTVARRRYVDKQNIVRYGPHGRANLADIWRRRDLPRDGKAPVLLQVPGGAWMIGWRRPQAYPLMEHLVSRGWVCVSMNYRVSPLHTWPDHIVDVKRALTWVKDNIAEYGGDPNFVVISGGSAGGHLSSLAALTPNDPKFQPGFEESDTSVAAAVPFYGRYDWFSIDEPGRGEFLEVLARLVVKKKISTHRDIYVDASPITYVRADAPPFFVLHGTDDSLIPVQEAREFVDELRAVSKAPVAYAELPNAQHAFDIFASPRASKSAEAVARFLSWVYVTKYLGDR</sequence>
<dbReference type="FunFam" id="3.40.50.1820:FF:000135">
    <property type="entry name" value="Esterase lipC"/>
    <property type="match status" value="1"/>
</dbReference>
<keyword evidence="2 4" id="KW-0378">Hydrolase</keyword>
<dbReference type="KEGG" id="mgor:H0P51_12115"/>
<dbReference type="EMBL" id="CP059165">
    <property type="protein sequence ID" value="QLL09545.1"/>
    <property type="molecule type" value="Genomic_DNA"/>
</dbReference>
<dbReference type="Pfam" id="PF20434">
    <property type="entry name" value="BD-FAE"/>
    <property type="match status" value="1"/>
</dbReference>
<dbReference type="AlphaFoldDB" id="A0A7D6ECD1"/>
<dbReference type="GO" id="GO:0016787">
    <property type="term" value="F:hydrolase activity"/>
    <property type="evidence" value="ECO:0007669"/>
    <property type="project" value="UniProtKB-KW"/>
</dbReference>
<evidence type="ECO:0000259" key="3">
    <source>
        <dbReference type="Pfam" id="PF20434"/>
    </source>
</evidence>
<keyword evidence="5" id="KW-1185">Reference proteome</keyword>
<dbReference type="Gene3D" id="3.40.50.1820">
    <property type="entry name" value="alpha/beta hydrolase"/>
    <property type="match status" value="1"/>
</dbReference>
<accession>A0A7D6ECD1</accession>